<name>A0AA37FNQ6_AQUAC</name>
<dbReference type="PANTHER" id="PTHR33841:SF1">
    <property type="entry name" value="DNA METHYLTRANSFERASE A"/>
    <property type="match status" value="1"/>
</dbReference>
<keyword evidence="3" id="KW-0808">Transferase</keyword>
<dbReference type="Proteomes" id="UP000887212">
    <property type="component" value="Unassembled WGS sequence"/>
</dbReference>
<proteinExistence type="predicted"/>
<evidence type="ECO:0000313" key="7">
    <source>
        <dbReference type="Proteomes" id="UP000887212"/>
    </source>
</evidence>
<sequence>MSQEQNKDMSQYFYRASAADFMKIPDAPIAYWLSNNAINSFIDGAPLADFADPRVGLDTGDNDLFIMFWHEVDYKKIGFDHNSVESFLASGKRYAPHTKGGDFRKWFGNIEFVLKFDAAAYKSLSKQGNKLPSKQFYFMPGSSWTRISSAKFSMRYNPAGFVFNSACPTLFSSSHENLLLATGVLLSPVSQHLLKALSPTLNFQAGDIRRVPILNPKNSVIETIEECISITQEDWKLYERAWDYSEPKITTLISPCKKISSSFLECSNSYKNLFLRLHSLESRINKELIDCYKLHDELNPEVPLGKV</sequence>
<dbReference type="Proteomes" id="UP000887228">
    <property type="component" value="Unassembled WGS sequence"/>
</dbReference>
<evidence type="ECO:0000313" key="8">
    <source>
        <dbReference type="Proteomes" id="UP000887228"/>
    </source>
</evidence>
<evidence type="ECO:0000256" key="2">
    <source>
        <dbReference type="ARBA" id="ARBA00022603"/>
    </source>
</evidence>
<dbReference type="InterPro" id="IPR050953">
    <property type="entry name" value="N4_N6_ade-DNA_methylase"/>
</dbReference>
<dbReference type="EMBL" id="BPMS01000043">
    <property type="protein sequence ID" value="GIZ90943.1"/>
    <property type="molecule type" value="Genomic_DNA"/>
</dbReference>
<evidence type="ECO:0000313" key="5">
    <source>
        <dbReference type="EMBL" id="GIZ90943.1"/>
    </source>
</evidence>
<gene>
    <name evidence="5" type="ORF">KAM435_42700</name>
    <name evidence="6" type="ORF">KAM436_42720</name>
</gene>
<dbReference type="GO" id="GO:0032259">
    <property type="term" value="P:methylation"/>
    <property type="evidence" value="ECO:0007669"/>
    <property type="project" value="UniProtKB-KW"/>
</dbReference>
<dbReference type="EMBL" id="BPMT01000041">
    <property type="protein sequence ID" value="GIZ95304.1"/>
    <property type="molecule type" value="Genomic_DNA"/>
</dbReference>
<dbReference type="EC" id="2.1.1.72" evidence="1"/>
<dbReference type="GO" id="GO:0009007">
    <property type="term" value="F:site-specific DNA-methyltransferase (adenine-specific) activity"/>
    <property type="evidence" value="ECO:0007669"/>
    <property type="project" value="UniProtKB-EC"/>
</dbReference>
<reference evidence="5 8" key="1">
    <citation type="submission" date="2021-07" db="EMBL/GenBank/DDBJ databases">
        <title>Whole genome sequencing of carbapenem-resistant Pseudomonas spp. isolated in Japan.</title>
        <authorList>
            <person name="Suzuki M."/>
            <person name="Maehana S."/>
            <person name="Kitasato H."/>
        </authorList>
    </citation>
    <scope>NUCLEOTIDE SEQUENCE</scope>
    <source>
        <strain evidence="5">KAM435</strain>
        <strain evidence="6 8">KAM436</strain>
    </source>
</reference>
<comment type="catalytic activity">
    <reaction evidence="4">
        <text>a 2'-deoxyadenosine in DNA + S-adenosyl-L-methionine = an N(6)-methyl-2'-deoxyadenosine in DNA + S-adenosyl-L-homocysteine + H(+)</text>
        <dbReference type="Rhea" id="RHEA:15197"/>
        <dbReference type="Rhea" id="RHEA-COMP:12418"/>
        <dbReference type="Rhea" id="RHEA-COMP:12419"/>
        <dbReference type="ChEBI" id="CHEBI:15378"/>
        <dbReference type="ChEBI" id="CHEBI:57856"/>
        <dbReference type="ChEBI" id="CHEBI:59789"/>
        <dbReference type="ChEBI" id="CHEBI:90615"/>
        <dbReference type="ChEBI" id="CHEBI:90616"/>
        <dbReference type="EC" id="2.1.1.72"/>
    </reaction>
</comment>
<dbReference type="AlphaFoldDB" id="A0AA37FNQ6"/>
<protein>
    <recommendedName>
        <fullName evidence="1">site-specific DNA-methyltransferase (adenine-specific)</fullName>
        <ecNumber evidence="1">2.1.1.72</ecNumber>
    </recommendedName>
</protein>
<dbReference type="RefSeq" id="WP_203788573.1">
    <property type="nucleotide sequence ID" value="NZ_AP024354.1"/>
</dbReference>
<evidence type="ECO:0000313" key="6">
    <source>
        <dbReference type="EMBL" id="GIZ95304.1"/>
    </source>
</evidence>
<evidence type="ECO:0000256" key="1">
    <source>
        <dbReference type="ARBA" id="ARBA00011900"/>
    </source>
</evidence>
<comment type="caution">
    <text evidence="5">The sequence shown here is derived from an EMBL/GenBank/DDBJ whole genome shotgun (WGS) entry which is preliminary data.</text>
</comment>
<evidence type="ECO:0000256" key="4">
    <source>
        <dbReference type="ARBA" id="ARBA00047942"/>
    </source>
</evidence>
<organism evidence="5 7">
    <name type="scientific">Aquipseudomonas alcaligenes</name>
    <name type="common">Pseudomonas alcaligenes</name>
    <dbReference type="NCBI Taxonomy" id="43263"/>
    <lineage>
        <taxon>Bacteria</taxon>
        <taxon>Pseudomonadati</taxon>
        <taxon>Pseudomonadota</taxon>
        <taxon>Gammaproteobacteria</taxon>
        <taxon>Pseudomonadales</taxon>
        <taxon>Pseudomonadaceae</taxon>
        <taxon>Aquipseudomonas</taxon>
    </lineage>
</organism>
<accession>A0AA37FNQ6</accession>
<evidence type="ECO:0000256" key="3">
    <source>
        <dbReference type="ARBA" id="ARBA00022679"/>
    </source>
</evidence>
<keyword evidence="2" id="KW-0489">Methyltransferase</keyword>
<dbReference type="PANTHER" id="PTHR33841">
    <property type="entry name" value="DNA METHYLTRANSFERASE YEEA-RELATED"/>
    <property type="match status" value="1"/>
</dbReference>